<proteinExistence type="predicted"/>
<accession>A0A517Y368</accession>
<protein>
    <submittedName>
        <fullName evidence="3">Uncharacterized protein</fullName>
    </submittedName>
</protein>
<gene>
    <name evidence="3" type="ORF">ETAA1_61950</name>
</gene>
<keyword evidence="4" id="KW-1185">Reference proteome</keyword>
<evidence type="ECO:0000313" key="4">
    <source>
        <dbReference type="Proteomes" id="UP000319576"/>
    </source>
</evidence>
<keyword evidence="1" id="KW-0175">Coiled coil</keyword>
<dbReference type="EMBL" id="CP036273">
    <property type="protein sequence ID" value="QDU24181.1"/>
    <property type="molecule type" value="Genomic_DNA"/>
</dbReference>
<evidence type="ECO:0000256" key="1">
    <source>
        <dbReference type="SAM" id="Coils"/>
    </source>
</evidence>
<evidence type="ECO:0000313" key="3">
    <source>
        <dbReference type="EMBL" id="QDU24181.1"/>
    </source>
</evidence>
<dbReference type="Proteomes" id="UP000319576">
    <property type="component" value="Chromosome"/>
</dbReference>
<name>A0A517Y368_9BACT</name>
<evidence type="ECO:0000256" key="2">
    <source>
        <dbReference type="SAM" id="MobiDB-lite"/>
    </source>
</evidence>
<feature type="compositionally biased region" description="Basic and acidic residues" evidence="2">
    <location>
        <begin position="36"/>
        <end position="49"/>
    </location>
</feature>
<sequence>MPVLVTCPRCRVSGRLPDDAPGGTIGCPRCGTEFDIPSHPEPLRDDAPPERTGATGGADDLGVWVGLAAPLEQTPPPRTLAAAPPRHAIAQASASAPDLAPESAATLDWLREEVERFNAFVAAQFAHIRRGREEVARSAAVAESAAITREQNLNQQTAALAGRAAELDRRAAELARRVAEFERRAAEVERQEAALRRRLDEADEVEDEIRGHYETFERDLVSRRRTVDGEAVFRRTAG</sequence>
<dbReference type="KEGG" id="uli:ETAA1_61950"/>
<feature type="region of interest" description="Disordered" evidence="2">
    <location>
        <begin position="36"/>
        <end position="59"/>
    </location>
</feature>
<reference evidence="3 4" key="1">
    <citation type="submission" date="2019-02" db="EMBL/GenBank/DDBJ databases">
        <title>Deep-cultivation of Planctomycetes and their phenomic and genomic characterization uncovers novel biology.</title>
        <authorList>
            <person name="Wiegand S."/>
            <person name="Jogler M."/>
            <person name="Boedeker C."/>
            <person name="Pinto D."/>
            <person name="Vollmers J."/>
            <person name="Rivas-Marin E."/>
            <person name="Kohn T."/>
            <person name="Peeters S.H."/>
            <person name="Heuer A."/>
            <person name="Rast P."/>
            <person name="Oberbeckmann S."/>
            <person name="Bunk B."/>
            <person name="Jeske O."/>
            <person name="Meyerdierks A."/>
            <person name="Storesund J.E."/>
            <person name="Kallscheuer N."/>
            <person name="Luecker S."/>
            <person name="Lage O.M."/>
            <person name="Pohl T."/>
            <person name="Merkel B.J."/>
            <person name="Hornburger P."/>
            <person name="Mueller R.-W."/>
            <person name="Bruemmer F."/>
            <person name="Labrenz M."/>
            <person name="Spormann A.M."/>
            <person name="Op den Camp H."/>
            <person name="Overmann J."/>
            <person name="Amann R."/>
            <person name="Jetten M.S.M."/>
            <person name="Mascher T."/>
            <person name="Medema M.H."/>
            <person name="Devos D.P."/>
            <person name="Kaster A.-K."/>
            <person name="Ovreas L."/>
            <person name="Rohde M."/>
            <person name="Galperin M.Y."/>
            <person name="Jogler C."/>
        </authorList>
    </citation>
    <scope>NUCLEOTIDE SEQUENCE [LARGE SCALE GENOMIC DNA]</scope>
    <source>
        <strain evidence="3 4">ETA_A1</strain>
    </source>
</reference>
<organism evidence="3 4">
    <name type="scientific">Urbifossiella limnaea</name>
    <dbReference type="NCBI Taxonomy" id="2528023"/>
    <lineage>
        <taxon>Bacteria</taxon>
        <taxon>Pseudomonadati</taxon>
        <taxon>Planctomycetota</taxon>
        <taxon>Planctomycetia</taxon>
        <taxon>Gemmatales</taxon>
        <taxon>Gemmataceae</taxon>
        <taxon>Urbifossiella</taxon>
    </lineage>
</organism>
<feature type="coiled-coil region" evidence="1">
    <location>
        <begin position="164"/>
        <end position="208"/>
    </location>
</feature>
<dbReference type="AlphaFoldDB" id="A0A517Y368"/>
<dbReference type="Gene3D" id="2.20.28.160">
    <property type="match status" value="1"/>
</dbReference>